<evidence type="ECO:0000256" key="4">
    <source>
        <dbReference type="ARBA" id="ARBA00022741"/>
    </source>
</evidence>
<comment type="similarity">
    <text evidence="9">Belongs to the ABC transporter superfamily. Vitamin B12 importer (TC 3.A.1.13.1) family.</text>
</comment>
<dbReference type="PROSITE" id="PS50893">
    <property type="entry name" value="ABC_TRANSPORTER_2"/>
    <property type="match status" value="1"/>
</dbReference>
<keyword evidence="2 9" id="KW-1003">Cell membrane</keyword>
<evidence type="ECO:0000256" key="2">
    <source>
        <dbReference type="ARBA" id="ARBA00022475"/>
    </source>
</evidence>
<keyword evidence="1 9" id="KW-0813">Transport</keyword>
<organism evidence="11 12">
    <name type="scientific">Brenneria izadpanahii</name>
    <dbReference type="NCBI Taxonomy" id="2722756"/>
    <lineage>
        <taxon>Bacteria</taxon>
        <taxon>Pseudomonadati</taxon>
        <taxon>Pseudomonadota</taxon>
        <taxon>Gammaproteobacteria</taxon>
        <taxon>Enterobacterales</taxon>
        <taxon>Pectobacteriaceae</taxon>
        <taxon>Brenneria</taxon>
    </lineage>
</organism>
<dbReference type="Proteomes" id="UP000671960">
    <property type="component" value="Chromosome"/>
</dbReference>
<name>A0ABX7UV90_9GAMM</name>
<keyword evidence="3" id="KW-0997">Cell inner membrane</keyword>
<sequence>MPSSSPLLRLRQAAAFPRLSAIDAQCRAGQLLHIIGPNGAGKSTLLSRIAGMLAGEGDVYLSGRPLSAWPARELALHRAYLAQQQPPAAMMPVFQYLRLHQPPMSGESVIADAVDFLTDRLMLTDKLARPLTQLSGGEWQRVRLAATLLQIWPTANPHGRLLLLDEPANSLDIAQQVALDDLLNLLCQSGLTVIVCAHDLNHSLHHADAIWLMSGGRLVAQGATDDVMQPETLSPVFGVDFQRCMVDGRHWVITRRA</sequence>
<evidence type="ECO:0000256" key="6">
    <source>
        <dbReference type="ARBA" id="ARBA00022967"/>
    </source>
</evidence>
<dbReference type="Gene3D" id="3.40.50.300">
    <property type="entry name" value="P-loop containing nucleotide triphosphate hydrolases"/>
    <property type="match status" value="1"/>
</dbReference>
<evidence type="ECO:0000256" key="7">
    <source>
        <dbReference type="ARBA" id="ARBA00023136"/>
    </source>
</evidence>
<evidence type="ECO:0000313" key="11">
    <source>
        <dbReference type="EMBL" id="QTF08776.1"/>
    </source>
</evidence>
<evidence type="ECO:0000259" key="10">
    <source>
        <dbReference type="PROSITE" id="PS50893"/>
    </source>
</evidence>
<feature type="domain" description="ABC transporter" evidence="10">
    <location>
        <begin position="2"/>
        <end position="240"/>
    </location>
</feature>
<dbReference type="InterPro" id="IPR017871">
    <property type="entry name" value="ABC_transporter-like_CS"/>
</dbReference>
<dbReference type="EMBL" id="CP050854">
    <property type="protein sequence ID" value="QTF08776.1"/>
    <property type="molecule type" value="Genomic_DNA"/>
</dbReference>
<keyword evidence="4 9" id="KW-0547">Nucleotide-binding</keyword>
<dbReference type="InterPro" id="IPR003439">
    <property type="entry name" value="ABC_transporter-like_ATP-bd"/>
</dbReference>
<protein>
    <recommendedName>
        <fullName evidence="9">Vitamin B12 import ATP-binding protein BtuD</fullName>
        <ecNumber evidence="9">7.6.2.8</ecNumber>
    </recommendedName>
    <alternativeName>
        <fullName evidence="9">Vitamin B12-transporting ATPase</fullName>
    </alternativeName>
</protein>
<accession>A0ABX7UV90</accession>
<comment type="catalytic activity">
    <reaction evidence="9">
        <text>an R-cob(III)alamin(out) + ATP + H2O = an R-cob(III)alamin(in) + ADP + phosphate + H(+)</text>
        <dbReference type="Rhea" id="RHEA:17873"/>
        <dbReference type="ChEBI" id="CHEBI:15377"/>
        <dbReference type="ChEBI" id="CHEBI:15378"/>
        <dbReference type="ChEBI" id="CHEBI:30616"/>
        <dbReference type="ChEBI" id="CHEBI:43474"/>
        <dbReference type="ChEBI" id="CHEBI:140785"/>
        <dbReference type="ChEBI" id="CHEBI:456216"/>
        <dbReference type="EC" id="7.6.2.8"/>
    </reaction>
</comment>
<evidence type="ECO:0000256" key="8">
    <source>
        <dbReference type="ARBA" id="ARBA00037066"/>
    </source>
</evidence>
<evidence type="ECO:0000256" key="5">
    <source>
        <dbReference type="ARBA" id="ARBA00022840"/>
    </source>
</evidence>
<dbReference type="Pfam" id="PF00005">
    <property type="entry name" value="ABC_tran"/>
    <property type="match status" value="1"/>
</dbReference>
<comment type="subcellular location">
    <subcellularLocation>
        <location evidence="9">Cell membrane</location>
        <topology evidence="9">Peripheral membrane protein</topology>
    </subcellularLocation>
</comment>
<dbReference type="EC" id="7.6.2.8" evidence="9"/>
<dbReference type="CDD" id="cd03214">
    <property type="entry name" value="ABC_Iron-Siderophores_B12_Hemin"/>
    <property type="match status" value="1"/>
</dbReference>
<keyword evidence="6 9" id="KW-1278">Translocase</keyword>
<keyword evidence="7 9" id="KW-0472">Membrane</keyword>
<dbReference type="PROSITE" id="PS00211">
    <property type="entry name" value="ABC_TRANSPORTER_1"/>
    <property type="match status" value="1"/>
</dbReference>
<dbReference type="HAMAP" id="MF_01005">
    <property type="entry name" value="BtuD"/>
    <property type="match status" value="1"/>
</dbReference>
<dbReference type="GO" id="GO:0005524">
    <property type="term" value="F:ATP binding"/>
    <property type="evidence" value="ECO:0007669"/>
    <property type="project" value="UniProtKB-KW"/>
</dbReference>
<dbReference type="RefSeq" id="WP_208227113.1">
    <property type="nucleotide sequence ID" value="NZ_CP050854.1"/>
</dbReference>
<keyword evidence="5 9" id="KW-0067">ATP-binding</keyword>
<evidence type="ECO:0000256" key="1">
    <source>
        <dbReference type="ARBA" id="ARBA00022448"/>
    </source>
</evidence>
<keyword evidence="12" id="KW-1185">Reference proteome</keyword>
<dbReference type="SUPFAM" id="SSF52540">
    <property type="entry name" value="P-loop containing nucleoside triphosphate hydrolases"/>
    <property type="match status" value="1"/>
</dbReference>
<dbReference type="PANTHER" id="PTHR42794:SF1">
    <property type="entry name" value="HEMIN IMPORT ATP-BINDING PROTEIN HMUV"/>
    <property type="match status" value="1"/>
</dbReference>
<evidence type="ECO:0000313" key="12">
    <source>
        <dbReference type="Proteomes" id="UP000671960"/>
    </source>
</evidence>
<dbReference type="InterPro" id="IPR023693">
    <property type="entry name" value="ABC_transptr_BtuD"/>
</dbReference>
<evidence type="ECO:0000256" key="3">
    <source>
        <dbReference type="ARBA" id="ARBA00022519"/>
    </source>
</evidence>
<dbReference type="InterPro" id="IPR027417">
    <property type="entry name" value="P-loop_NTPase"/>
</dbReference>
<dbReference type="SMART" id="SM00382">
    <property type="entry name" value="AAA"/>
    <property type="match status" value="1"/>
</dbReference>
<proteinExistence type="inferred from homology"/>
<dbReference type="PANTHER" id="PTHR42794">
    <property type="entry name" value="HEMIN IMPORT ATP-BINDING PROTEIN HMUV"/>
    <property type="match status" value="1"/>
</dbReference>
<comment type="function">
    <text evidence="8">Part of the ABC transporter complex HmuTUV involved in hemin import. Responsible for energy coupling to the transport system.</text>
</comment>
<dbReference type="NCBIfam" id="NF002981">
    <property type="entry name" value="PRK03695.1"/>
    <property type="match status" value="1"/>
</dbReference>
<feature type="binding site" evidence="9">
    <location>
        <begin position="36"/>
        <end position="43"/>
    </location>
    <ligand>
        <name>ATP</name>
        <dbReference type="ChEBI" id="CHEBI:30616"/>
    </ligand>
</feature>
<gene>
    <name evidence="9 11" type="primary">btuD</name>
    <name evidence="11" type="ORF">HC231_13340</name>
</gene>
<reference evidence="11 12" key="1">
    <citation type="submission" date="2020-03" db="EMBL/GenBank/DDBJ databases">
        <authorList>
            <person name="Bakhshi Ganjeh M."/>
        </authorList>
    </citation>
    <scope>NUCLEOTIDE SEQUENCE [LARGE SCALE GENOMIC DNA]</scope>
    <source>
        <strain evidence="12">Iran 50</strain>
    </source>
</reference>
<dbReference type="InterPro" id="IPR003593">
    <property type="entry name" value="AAA+_ATPase"/>
</dbReference>
<comment type="function">
    <text evidence="9">Part of the ABC transporter complex BtuCDF involved in vitamin B12 import. Responsible for energy coupling to the transport system.</text>
</comment>
<comment type="subunit">
    <text evidence="9">The complex is composed of two ATP-binding proteins (BtuD), two transmembrane proteins (BtuC) and a solute-binding protein (BtuF).</text>
</comment>
<evidence type="ECO:0000256" key="9">
    <source>
        <dbReference type="HAMAP-Rule" id="MF_01005"/>
    </source>
</evidence>